<evidence type="ECO:0000256" key="1">
    <source>
        <dbReference type="ARBA" id="ARBA00022490"/>
    </source>
</evidence>
<comment type="similarity">
    <text evidence="2">Belongs to the UPF0291 family.</text>
</comment>
<reference evidence="3 4" key="1">
    <citation type="submission" date="2015-10" db="EMBL/GenBank/DDBJ databases">
        <title>Butyribacter intestini gen. nov., sp. nov., a butyric acid-producing bacterium of the family Lachnospiraceae isolated from the human faeces.</title>
        <authorList>
            <person name="Zou Y."/>
            <person name="Xue W."/>
            <person name="Luo G."/>
            <person name="Lv M."/>
        </authorList>
    </citation>
    <scope>NUCLEOTIDE SEQUENCE [LARGE SCALE GENOMIC DNA]</scope>
    <source>
        <strain evidence="3 4">TF01-11</strain>
    </source>
</reference>
<comment type="caution">
    <text evidence="3">The sequence shown here is derived from an EMBL/GenBank/DDBJ whole genome shotgun (WGS) entry which is preliminary data.</text>
</comment>
<proteinExistence type="inferred from homology"/>
<organism evidence="3 4">
    <name type="scientific">Butyribacter intestini</name>
    <dbReference type="NCBI Taxonomy" id="1703332"/>
    <lineage>
        <taxon>Bacteria</taxon>
        <taxon>Bacillati</taxon>
        <taxon>Bacillota</taxon>
        <taxon>Clostridia</taxon>
        <taxon>Lachnospirales</taxon>
        <taxon>Lachnospiraceae</taxon>
        <taxon>Butyribacter</taxon>
    </lineage>
</organism>
<dbReference type="RefSeq" id="WP_022014987.1">
    <property type="nucleotide sequence ID" value="NZ_DBGBRS010000186.1"/>
</dbReference>
<comment type="subcellular location">
    <subcellularLocation>
        <location evidence="2">Cytoplasm</location>
    </subcellularLocation>
</comment>
<dbReference type="EMBL" id="LLKB01000001">
    <property type="protein sequence ID" value="KQC86626.1"/>
    <property type="molecule type" value="Genomic_DNA"/>
</dbReference>
<dbReference type="Pfam" id="PF05979">
    <property type="entry name" value="DUF896"/>
    <property type="match status" value="1"/>
</dbReference>
<sequence>MTMDEKIKRINELYHKSKAEGLNEEELAEQKQLRKDYIASVRGNLTSQLEGITVVNPDGTVVDMKKRRKKLH</sequence>
<evidence type="ECO:0000313" key="3">
    <source>
        <dbReference type="EMBL" id="KQC86626.1"/>
    </source>
</evidence>
<evidence type="ECO:0000313" key="4">
    <source>
        <dbReference type="Proteomes" id="UP000050833"/>
    </source>
</evidence>
<dbReference type="PANTHER" id="PTHR37300:SF1">
    <property type="entry name" value="UPF0291 PROTEIN YNZC"/>
    <property type="match status" value="1"/>
</dbReference>
<dbReference type="GO" id="GO:0005737">
    <property type="term" value="C:cytoplasm"/>
    <property type="evidence" value="ECO:0007669"/>
    <property type="project" value="UniProtKB-SubCell"/>
</dbReference>
<keyword evidence="1 2" id="KW-0963">Cytoplasm</keyword>
<dbReference type="Proteomes" id="UP000050833">
    <property type="component" value="Unassembled WGS sequence"/>
</dbReference>
<dbReference type="InterPro" id="IPR009242">
    <property type="entry name" value="DUF896"/>
</dbReference>
<dbReference type="SUPFAM" id="SSF158221">
    <property type="entry name" value="YnzC-like"/>
    <property type="match status" value="1"/>
</dbReference>
<dbReference type="HAMAP" id="MF_01103">
    <property type="entry name" value="UPF0291"/>
    <property type="match status" value="1"/>
</dbReference>
<evidence type="ECO:0000256" key="2">
    <source>
        <dbReference type="HAMAP-Rule" id="MF_01103"/>
    </source>
</evidence>
<accession>A0AAW3JV13</accession>
<dbReference type="PANTHER" id="PTHR37300">
    <property type="entry name" value="UPF0291 PROTEIN CBO2609/CLC_2481"/>
    <property type="match status" value="1"/>
</dbReference>
<dbReference type="Gene3D" id="1.10.287.540">
    <property type="entry name" value="Helix hairpin bin"/>
    <property type="match status" value="1"/>
</dbReference>
<keyword evidence="4" id="KW-1185">Reference proteome</keyword>
<protein>
    <recommendedName>
        <fullName evidence="2">UPF0291 protein APZ18_05525</fullName>
    </recommendedName>
</protein>
<gene>
    <name evidence="3" type="ORF">APZ18_05525</name>
</gene>
<name>A0AAW3JV13_9FIRM</name>
<dbReference type="AlphaFoldDB" id="A0AAW3JV13"/>